<evidence type="ECO:0008006" key="2">
    <source>
        <dbReference type="Google" id="ProtNLM"/>
    </source>
</evidence>
<accession>A0A381YNJ5</accession>
<name>A0A381YNJ5_9ZZZZ</name>
<protein>
    <recommendedName>
        <fullName evidence="2">HEAT repeat domain-containing protein</fullName>
    </recommendedName>
</protein>
<reference evidence="1" key="1">
    <citation type="submission" date="2018-05" db="EMBL/GenBank/DDBJ databases">
        <authorList>
            <person name="Lanie J.A."/>
            <person name="Ng W.-L."/>
            <person name="Kazmierczak K.M."/>
            <person name="Andrzejewski T.M."/>
            <person name="Davidsen T.M."/>
            <person name="Wayne K.J."/>
            <person name="Tettelin H."/>
            <person name="Glass J.I."/>
            <person name="Rusch D."/>
            <person name="Podicherti R."/>
            <person name="Tsui H.-C.T."/>
            <person name="Winkler M.E."/>
        </authorList>
    </citation>
    <scope>NUCLEOTIDE SEQUENCE</scope>
</reference>
<proteinExistence type="predicted"/>
<gene>
    <name evidence="1" type="ORF">METZ01_LOCUS131439</name>
</gene>
<evidence type="ECO:0000313" key="1">
    <source>
        <dbReference type="EMBL" id="SVA78585.1"/>
    </source>
</evidence>
<sequence>MFKVLTALSLAWTPSLGRAADDEFDKSVAALRAVGGEGQGNLAAGQAMQRLAKSRAVTLPALLSAMDGANPLAANYIRGAVDVIVGNTLAKGGQLPMVELGEFLLKKSHDTKPRALAFDLIRRVDAESAEQLVPGFLGDPSVDLRREAVTRLIGQATGLVKSDNKPAAVLLYRQALDAARDLDQIQSISGELRELGRKVNLTRHFGFLVKWQMAGPFHNKDRAGFAAVFGPEKNPNLSASYNGMDGKVKWQPYSTDDEYGMVDFNKPYGDLKEVTGYAQTQFVSGSDRAAELRLGCKNAWKVWLNGELVFGRDEYHRGMRIDQYKLPVQLKNGSNMILVKACQNEQVEDWTVQWQFQLRVCDATGTAIHSATKKNPEVAAK</sequence>
<dbReference type="EMBL" id="UINC01018661">
    <property type="protein sequence ID" value="SVA78585.1"/>
    <property type="molecule type" value="Genomic_DNA"/>
</dbReference>
<dbReference type="AlphaFoldDB" id="A0A381YNJ5"/>
<dbReference type="Gene3D" id="2.60.120.260">
    <property type="entry name" value="Galactose-binding domain-like"/>
    <property type="match status" value="1"/>
</dbReference>
<organism evidence="1">
    <name type="scientific">marine metagenome</name>
    <dbReference type="NCBI Taxonomy" id="408172"/>
    <lineage>
        <taxon>unclassified sequences</taxon>
        <taxon>metagenomes</taxon>
        <taxon>ecological metagenomes</taxon>
    </lineage>
</organism>